<dbReference type="RefSeq" id="WP_377142809.1">
    <property type="nucleotide sequence ID" value="NZ_JBHTIA010000008.1"/>
</dbReference>
<comment type="similarity">
    <text evidence="1">Belongs to the NAD(P)-dependent epimerase/dehydratase family. SDR39U1 subfamily.</text>
</comment>
<organism evidence="4 5">
    <name type="scientific">Mucilaginibacter lutimaris</name>
    <dbReference type="NCBI Taxonomy" id="931629"/>
    <lineage>
        <taxon>Bacteria</taxon>
        <taxon>Pseudomonadati</taxon>
        <taxon>Bacteroidota</taxon>
        <taxon>Sphingobacteriia</taxon>
        <taxon>Sphingobacteriales</taxon>
        <taxon>Sphingobacteriaceae</taxon>
        <taxon>Mucilaginibacter</taxon>
    </lineage>
</organism>
<proteinExistence type="inferred from homology"/>
<evidence type="ECO:0000313" key="4">
    <source>
        <dbReference type="EMBL" id="MFD0765589.1"/>
    </source>
</evidence>
<dbReference type="NCBIfam" id="TIGR01777">
    <property type="entry name" value="yfcH"/>
    <property type="match status" value="1"/>
</dbReference>
<dbReference type="InterPro" id="IPR001509">
    <property type="entry name" value="Epimerase_deHydtase"/>
</dbReference>
<reference evidence="5" key="1">
    <citation type="journal article" date="2019" name="Int. J. Syst. Evol. Microbiol.">
        <title>The Global Catalogue of Microorganisms (GCM) 10K type strain sequencing project: providing services to taxonomists for standard genome sequencing and annotation.</title>
        <authorList>
            <consortium name="The Broad Institute Genomics Platform"/>
            <consortium name="The Broad Institute Genome Sequencing Center for Infectious Disease"/>
            <person name="Wu L."/>
            <person name="Ma J."/>
        </authorList>
    </citation>
    <scope>NUCLEOTIDE SEQUENCE [LARGE SCALE GENOMIC DNA]</scope>
    <source>
        <strain evidence="5">CCUG 60742</strain>
    </source>
</reference>
<dbReference type="Gene3D" id="3.40.50.720">
    <property type="entry name" value="NAD(P)-binding Rossmann-like Domain"/>
    <property type="match status" value="1"/>
</dbReference>
<feature type="domain" description="NAD-dependent epimerase/dehydratase" evidence="2">
    <location>
        <begin position="6"/>
        <end position="226"/>
    </location>
</feature>
<feature type="domain" description="DUF1731" evidence="3">
    <location>
        <begin position="255"/>
        <end position="301"/>
    </location>
</feature>
<evidence type="ECO:0000313" key="5">
    <source>
        <dbReference type="Proteomes" id="UP001597073"/>
    </source>
</evidence>
<evidence type="ECO:0000256" key="1">
    <source>
        <dbReference type="ARBA" id="ARBA00009353"/>
    </source>
</evidence>
<gene>
    <name evidence="4" type="ORF">ACFQZI_12065</name>
</gene>
<dbReference type="Pfam" id="PF01370">
    <property type="entry name" value="Epimerase"/>
    <property type="match status" value="1"/>
</dbReference>
<evidence type="ECO:0000259" key="3">
    <source>
        <dbReference type="Pfam" id="PF08338"/>
    </source>
</evidence>
<dbReference type="InterPro" id="IPR010099">
    <property type="entry name" value="SDR39U1"/>
</dbReference>
<dbReference type="Proteomes" id="UP001597073">
    <property type="component" value="Unassembled WGS sequence"/>
</dbReference>
<dbReference type="PANTHER" id="PTHR11092:SF0">
    <property type="entry name" value="EPIMERASE FAMILY PROTEIN SDR39U1"/>
    <property type="match status" value="1"/>
</dbReference>
<dbReference type="EMBL" id="JBHTIA010000008">
    <property type="protein sequence ID" value="MFD0765589.1"/>
    <property type="molecule type" value="Genomic_DNA"/>
</dbReference>
<name>A0ABW2ZHH5_9SPHI</name>
<dbReference type="Pfam" id="PF08338">
    <property type="entry name" value="DUF1731"/>
    <property type="match status" value="1"/>
</dbReference>
<keyword evidence="5" id="KW-1185">Reference proteome</keyword>
<evidence type="ECO:0000259" key="2">
    <source>
        <dbReference type="Pfam" id="PF01370"/>
    </source>
</evidence>
<accession>A0ABW2ZHH5</accession>
<comment type="caution">
    <text evidence="4">The sequence shown here is derived from an EMBL/GenBank/DDBJ whole genome shotgun (WGS) entry which is preliminary data.</text>
</comment>
<dbReference type="PANTHER" id="PTHR11092">
    <property type="entry name" value="SUGAR NUCLEOTIDE EPIMERASE RELATED"/>
    <property type="match status" value="1"/>
</dbReference>
<dbReference type="SUPFAM" id="SSF51735">
    <property type="entry name" value="NAD(P)-binding Rossmann-fold domains"/>
    <property type="match status" value="1"/>
</dbReference>
<dbReference type="InterPro" id="IPR036291">
    <property type="entry name" value="NAD(P)-bd_dom_sf"/>
</dbReference>
<sequence>MSDKNILITGGSGLLGRELTDALLALGHTVSHLSRSPGKNPHVKTFIWDVAKGQIDPHCIDGVDTIIHLAGAGIADKRWTDERKREIVESRTMSIALIYALMQEKAHRVHTVISASGINYYGGNRGNELLTENSQPGQDFIGNCCIAWEKAVDEGKQFDIRILKFRTGVVLTTKGGALPQLAMPVKLAVGSPLGSGEQWVPWIHHRDAIDMYLTGLNNEQLSGVYNMVAPHPVTNKELTIAVAKQLHRPLWAPNVPAFLIKLLFGEMASLVLGSTKASAQKIEDAGFNFKYPDVASALKEIYG</sequence>
<protein>
    <submittedName>
        <fullName evidence="4">TIGR01777 family oxidoreductase</fullName>
    </submittedName>
</protein>
<dbReference type="InterPro" id="IPR013549">
    <property type="entry name" value="DUF1731"/>
</dbReference>